<sequence length="97" mass="11094">MPKELLGTLQEIFQIPMPKKGRKQLRFHRKARVPDDISDGQGGVGKCVVSKVFDALSGLNPYWHKWYWTPSGGSKLPLYRQARFPDRDSIGKHEISD</sequence>
<organism evidence="1 2">
    <name type="scientific">Punica granatum</name>
    <name type="common">Pomegranate</name>
    <dbReference type="NCBI Taxonomy" id="22663"/>
    <lineage>
        <taxon>Eukaryota</taxon>
        <taxon>Viridiplantae</taxon>
        <taxon>Streptophyta</taxon>
        <taxon>Embryophyta</taxon>
        <taxon>Tracheophyta</taxon>
        <taxon>Spermatophyta</taxon>
        <taxon>Magnoliopsida</taxon>
        <taxon>eudicotyledons</taxon>
        <taxon>Gunneridae</taxon>
        <taxon>Pentapetalae</taxon>
        <taxon>rosids</taxon>
        <taxon>malvids</taxon>
        <taxon>Myrtales</taxon>
        <taxon>Lythraceae</taxon>
        <taxon>Punica</taxon>
    </lineage>
</organism>
<keyword evidence="2" id="KW-1185">Reference proteome</keyword>
<dbReference type="Proteomes" id="UP000233551">
    <property type="component" value="Unassembled WGS sequence"/>
</dbReference>
<dbReference type="AlphaFoldDB" id="A0A2I0KC10"/>
<comment type="caution">
    <text evidence="1">The sequence shown here is derived from an EMBL/GenBank/DDBJ whole genome shotgun (WGS) entry which is preliminary data.</text>
</comment>
<proteinExistence type="predicted"/>
<dbReference type="EMBL" id="PGOL01000696">
    <property type="protein sequence ID" value="PKI66057.1"/>
    <property type="molecule type" value="Genomic_DNA"/>
</dbReference>
<reference evidence="1 2" key="1">
    <citation type="submission" date="2017-11" db="EMBL/GenBank/DDBJ databases">
        <title>De-novo sequencing of pomegranate (Punica granatum L.) genome.</title>
        <authorList>
            <person name="Akparov Z."/>
            <person name="Amiraslanov A."/>
            <person name="Hajiyeva S."/>
            <person name="Abbasov M."/>
            <person name="Kaur K."/>
            <person name="Hamwieh A."/>
            <person name="Solovyev V."/>
            <person name="Salamov A."/>
            <person name="Braich B."/>
            <person name="Kosarev P."/>
            <person name="Mahmoud A."/>
            <person name="Hajiyev E."/>
            <person name="Babayeva S."/>
            <person name="Izzatullayeva V."/>
            <person name="Mammadov A."/>
            <person name="Mammadov A."/>
            <person name="Sharifova S."/>
            <person name="Ojaghi J."/>
            <person name="Eynullazada K."/>
            <person name="Bayramov B."/>
            <person name="Abdulazimova A."/>
            <person name="Shahmuradov I."/>
        </authorList>
    </citation>
    <scope>NUCLEOTIDE SEQUENCE [LARGE SCALE GENOMIC DNA]</scope>
    <source>
        <strain evidence="2">cv. AG2017</strain>
        <tissue evidence="1">Leaf</tissue>
    </source>
</reference>
<accession>A0A2I0KC10</accession>
<gene>
    <name evidence="1" type="ORF">CRG98_013552</name>
</gene>
<protein>
    <submittedName>
        <fullName evidence="1">Uncharacterized protein</fullName>
    </submittedName>
</protein>
<name>A0A2I0KC10_PUNGR</name>
<evidence type="ECO:0000313" key="1">
    <source>
        <dbReference type="EMBL" id="PKI66057.1"/>
    </source>
</evidence>
<evidence type="ECO:0000313" key="2">
    <source>
        <dbReference type="Proteomes" id="UP000233551"/>
    </source>
</evidence>